<feature type="compositionally biased region" description="Gly residues" evidence="1">
    <location>
        <begin position="111"/>
        <end position="120"/>
    </location>
</feature>
<evidence type="ECO:0000313" key="3">
    <source>
        <dbReference type="Proteomes" id="UP000233551"/>
    </source>
</evidence>
<organism evidence="2 3">
    <name type="scientific">Punica granatum</name>
    <name type="common">Pomegranate</name>
    <dbReference type="NCBI Taxonomy" id="22663"/>
    <lineage>
        <taxon>Eukaryota</taxon>
        <taxon>Viridiplantae</taxon>
        <taxon>Streptophyta</taxon>
        <taxon>Embryophyta</taxon>
        <taxon>Tracheophyta</taxon>
        <taxon>Spermatophyta</taxon>
        <taxon>Magnoliopsida</taxon>
        <taxon>eudicotyledons</taxon>
        <taxon>Gunneridae</taxon>
        <taxon>Pentapetalae</taxon>
        <taxon>rosids</taxon>
        <taxon>malvids</taxon>
        <taxon>Myrtales</taxon>
        <taxon>Lythraceae</taxon>
        <taxon>Punica</taxon>
    </lineage>
</organism>
<keyword evidence="3" id="KW-1185">Reference proteome</keyword>
<sequence>MLYLASGYEERVGEGFESWVNRWDPWKDVRVQGQHVRVSCGADGDVRRRARARQNHRRTIGSAGRNGCRQACARTSTGGRMGVSVSVRDVRAGWMCMHMHACMQEGRPGCTGAGHGSGGRGKSRSARVAASVRTGTPR</sequence>
<gene>
    <name evidence="2" type="ORF">CRG98_017341</name>
</gene>
<proteinExistence type="predicted"/>
<protein>
    <submittedName>
        <fullName evidence="2">Uncharacterized protein</fullName>
    </submittedName>
</protein>
<evidence type="ECO:0000256" key="1">
    <source>
        <dbReference type="SAM" id="MobiDB-lite"/>
    </source>
</evidence>
<reference evidence="2 3" key="1">
    <citation type="submission" date="2017-11" db="EMBL/GenBank/DDBJ databases">
        <title>De-novo sequencing of pomegranate (Punica granatum L.) genome.</title>
        <authorList>
            <person name="Akparov Z."/>
            <person name="Amiraslanov A."/>
            <person name="Hajiyeva S."/>
            <person name="Abbasov M."/>
            <person name="Kaur K."/>
            <person name="Hamwieh A."/>
            <person name="Solovyev V."/>
            <person name="Salamov A."/>
            <person name="Braich B."/>
            <person name="Kosarev P."/>
            <person name="Mahmoud A."/>
            <person name="Hajiyev E."/>
            <person name="Babayeva S."/>
            <person name="Izzatullayeva V."/>
            <person name="Mammadov A."/>
            <person name="Mammadov A."/>
            <person name="Sharifova S."/>
            <person name="Ojaghi J."/>
            <person name="Eynullazada K."/>
            <person name="Bayramov B."/>
            <person name="Abdulazimova A."/>
            <person name="Shahmuradov I."/>
        </authorList>
    </citation>
    <scope>NUCLEOTIDE SEQUENCE [LARGE SCALE GENOMIC DNA]</scope>
    <source>
        <strain evidence="3">cv. AG2017</strain>
        <tissue evidence="2">Leaf</tissue>
    </source>
</reference>
<dbReference type="Proteomes" id="UP000233551">
    <property type="component" value="Unassembled WGS sequence"/>
</dbReference>
<name>A0A2I0K117_PUNGR</name>
<comment type="caution">
    <text evidence="2">The sequence shown here is derived from an EMBL/GenBank/DDBJ whole genome shotgun (WGS) entry which is preliminary data.</text>
</comment>
<dbReference type="EMBL" id="PGOL01000980">
    <property type="protein sequence ID" value="PKI62261.1"/>
    <property type="molecule type" value="Genomic_DNA"/>
</dbReference>
<accession>A0A2I0K117</accession>
<feature type="region of interest" description="Disordered" evidence="1">
    <location>
        <begin position="111"/>
        <end position="138"/>
    </location>
</feature>
<feature type="compositionally biased region" description="Low complexity" evidence="1">
    <location>
        <begin position="126"/>
        <end position="138"/>
    </location>
</feature>
<dbReference type="AlphaFoldDB" id="A0A2I0K117"/>
<evidence type="ECO:0000313" key="2">
    <source>
        <dbReference type="EMBL" id="PKI62261.1"/>
    </source>
</evidence>